<keyword evidence="4" id="KW-1185">Reference proteome</keyword>
<sequence length="83" mass="8608">MTTLSITSKGQVTLKKDLLKHLGTQPGDQLDVHTLPGGRIEIVAAPKKDIGGFIGLLAGKSAKCASIDEINEAAAKGWAGKAR</sequence>
<accession>A0A318EDC5</accession>
<dbReference type="Gene3D" id="2.10.260.10">
    <property type="match status" value="1"/>
</dbReference>
<dbReference type="PROSITE" id="PS51740">
    <property type="entry name" value="SPOVT_ABRB"/>
    <property type="match status" value="1"/>
</dbReference>
<name>A0A318EDC5_9GAMM</name>
<dbReference type="SMART" id="SM00966">
    <property type="entry name" value="SpoVT_AbrB"/>
    <property type="match status" value="1"/>
</dbReference>
<organism evidence="3 4">
    <name type="scientific">Sinimarinibacterium flocculans</name>
    <dbReference type="NCBI Taxonomy" id="985250"/>
    <lineage>
        <taxon>Bacteria</taxon>
        <taxon>Pseudomonadati</taxon>
        <taxon>Pseudomonadota</taxon>
        <taxon>Gammaproteobacteria</taxon>
        <taxon>Nevskiales</taxon>
        <taxon>Nevskiaceae</taxon>
        <taxon>Sinimarinibacterium</taxon>
    </lineage>
</organism>
<keyword evidence="1" id="KW-0238">DNA-binding</keyword>
<dbReference type="GO" id="GO:0003677">
    <property type="term" value="F:DNA binding"/>
    <property type="evidence" value="ECO:0007669"/>
    <property type="project" value="UniProtKB-UniRule"/>
</dbReference>
<dbReference type="RefSeq" id="WP_110265210.1">
    <property type="nucleotide sequence ID" value="NZ_CAWNXA010000005.1"/>
</dbReference>
<evidence type="ECO:0000256" key="1">
    <source>
        <dbReference type="PROSITE-ProRule" id="PRU01076"/>
    </source>
</evidence>
<proteinExistence type="predicted"/>
<dbReference type="InterPro" id="IPR007159">
    <property type="entry name" value="SpoVT-AbrB_dom"/>
</dbReference>
<comment type="caution">
    <text evidence="3">The sequence shown here is derived from an EMBL/GenBank/DDBJ whole genome shotgun (WGS) entry which is preliminary data.</text>
</comment>
<dbReference type="Proteomes" id="UP000248330">
    <property type="component" value="Unassembled WGS sequence"/>
</dbReference>
<dbReference type="Pfam" id="PF04014">
    <property type="entry name" value="MazE_antitoxin"/>
    <property type="match status" value="1"/>
</dbReference>
<evidence type="ECO:0000259" key="2">
    <source>
        <dbReference type="PROSITE" id="PS51740"/>
    </source>
</evidence>
<dbReference type="EMBL" id="QICN01000005">
    <property type="protein sequence ID" value="PXV67734.1"/>
    <property type="molecule type" value="Genomic_DNA"/>
</dbReference>
<dbReference type="SUPFAM" id="SSF89447">
    <property type="entry name" value="AbrB/MazE/MraZ-like"/>
    <property type="match status" value="1"/>
</dbReference>
<dbReference type="AlphaFoldDB" id="A0A318EDC5"/>
<dbReference type="OrthoDB" id="9809003at2"/>
<reference evidence="3 4" key="1">
    <citation type="submission" date="2018-04" db="EMBL/GenBank/DDBJ databases">
        <title>Genomic Encyclopedia of Type Strains, Phase IV (KMG-IV): sequencing the most valuable type-strain genomes for metagenomic binning, comparative biology and taxonomic classification.</title>
        <authorList>
            <person name="Goeker M."/>
        </authorList>
    </citation>
    <scope>NUCLEOTIDE SEQUENCE [LARGE SCALE GENOMIC DNA]</scope>
    <source>
        <strain evidence="3 4">DSM 104150</strain>
    </source>
</reference>
<evidence type="ECO:0000313" key="3">
    <source>
        <dbReference type="EMBL" id="PXV67734.1"/>
    </source>
</evidence>
<evidence type="ECO:0000313" key="4">
    <source>
        <dbReference type="Proteomes" id="UP000248330"/>
    </source>
</evidence>
<feature type="domain" description="SpoVT-AbrB" evidence="2">
    <location>
        <begin position="1"/>
        <end position="47"/>
    </location>
</feature>
<protein>
    <submittedName>
        <fullName evidence="3">AbrB family transcriptional regulator</fullName>
    </submittedName>
</protein>
<gene>
    <name evidence="3" type="ORF">C8D93_10590</name>
</gene>
<dbReference type="InterPro" id="IPR037914">
    <property type="entry name" value="SpoVT-AbrB_sf"/>
</dbReference>